<keyword evidence="1" id="KW-0812">Transmembrane</keyword>
<keyword evidence="1" id="KW-1133">Transmembrane helix</keyword>
<comment type="caution">
    <text evidence="2">The sequence shown here is derived from an EMBL/GenBank/DDBJ whole genome shotgun (WGS) entry which is preliminary data.</text>
</comment>
<keyword evidence="1" id="KW-0472">Membrane</keyword>
<gene>
    <name evidence="2" type="ORF">V0288_21825</name>
</gene>
<dbReference type="AlphaFoldDB" id="A0AAW9QYN1"/>
<organism evidence="2 3">
    <name type="scientific">Pannus brasiliensis CCIBt3594</name>
    <dbReference type="NCBI Taxonomy" id="1427578"/>
    <lineage>
        <taxon>Bacteria</taxon>
        <taxon>Bacillati</taxon>
        <taxon>Cyanobacteriota</taxon>
        <taxon>Cyanophyceae</taxon>
        <taxon>Oscillatoriophycideae</taxon>
        <taxon>Chroococcales</taxon>
        <taxon>Microcystaceae</taxon>
        <taxon>Pannus</taxon>
    </lineage>
</organism>
<proteinExistence type="predicted"/>
<name>A0AAW9QYN1_9CHRO</name>
<dbReference type="Proteomes" id="UP001328733">
    <property type="component" value="Unassembled WGS sequence"/>
</dbReference>
<reference evidence="2 3" key="1">
    <citation type="submission" date="2024-01" db="EMBL/GenBank/DDBJ databases">
        <title>Genomic insights into the taxonomy and metabolism of the cyanobacterium Pannus brasiliensis CCIBt3594.</title>
        <authorList>
            <person name="Machado M."/>
            <person name="Botero N.B."/>
            <person name="Andreote A.P.D."/>
            <person name="Feitosa A.M.T."/>
            <person name="Popin R."/>
            <person name="Sivonen K."/>
            <person name="Fiore M.F."/>
        </authorList>
    </citation>
    <scope>NUCLEOTIDE SEQUENCE [LARGE SCALE GENOMIC DNA]</scope>
    <source>
        <strain evidence="2 3">CCIBt3594</strain>
    </source>
</reference>
<evidence type="ECO:0000313" key="2">
    <source>
        <dbReference type="EMBL" id="MEG3439782.1"/>
    </source>
</evidence>
<dbReference type="RefSeq" id="WP_332867261.1">
    <property type="nucleotide sequence ID" value="NZ_JBAFSM010000060.1"/>
</dbReference>
<evidence type="ECO:0000256" key="1">
    <source>
        <dbReference type="SAM" id="Phobius"/>
    </source>
</evidence>
<protein>
    <submittedName>
        <fullName evidence="2">Uncharacterized protein</fullName>
    </submittedName>
</protein>
<keyword evidence="3" id="KW-1185">Reference proteome</keyword>
<evidence type="ECO:0000313" key="3">
    <source>
        <dbReference type="Proteomes" id="UP001328733"/>
    </source>
</evidence>
<feature type="transmembrane region" description="Helical" evidence="1">
    <location>
        <begin position="29"/>
        <end position="54"/>
    </location>
</feature>
<dbReference type="EMBL" id="JBAFSM010000060">
    <property type="protein sequence ID" value="MEG3439782.1"/>
    <property type="molecule type" value="Genomic_DNA"/>
</dbReference>
<accession>A0AAW9QYN1</accession>
<sequence length="58" mass="6044">MTISGWLTFALGPMGCALPNRCSPFQEGAKAILSLVILFGGGFALPITTAIYVAKSLK</sequence>